<dbReference type="AlphaFoldDB" id="A0A399F2Q7"/>
<dbReference type="PANTHER" id="PTHR11458">
    <property type="entry name" value="DELTA-AMINOLEVULINIC ACID DEHYDRATASE"/>
    <property type="match status" value="1"/>
</dbReference>
<feature type="binding site" evidence="12">
    <location>
        <position position="254"/>
    </location>
    <ligand>
        <name>Mg(2+)</name>
        <dbReference type="ChEBI" id="CHEBI:18420"/>
    </ligand>
</feature>
<dbReference type="SMART" id="SM01004">
    <property type="entry name" value="ALAD"/>
    <property type="match status" value="1"/>
</dbReference>
<evidence type="ECO:0000313" key="16">
    <source>
        <dbReference type="Proteomes" id="UP000265800"/>
    </source>
</evidence>
<dbReference type="Proteomes" id="UP000265800">
    <property type="component" value="Unassembled WGS sequence"/>
</dbReference>
<dbReference type="EMBL" id="QWKZ01000009">
    <property type="protein sequence ID" value="RIH88901.1"/>
    <property type="molecule type" value="Genomic_DNA"/>
</dbReference>
<dbReference type="OrthoDB" id="9805001at2"/>
<evidence type="ECO:0000256" key="9">
    <source>
        <dbReference type="PIRSR" id="PIRSR001415-1"/>
    </source>
</evidence>
<feature type="active site" description="Schiff-base intermediate with substrate" evidence="9">
    <location>
        <position position="216"/>
    </location>
</feature>
<keyword evidence="11" id="KW-0479">Metal-binding</keyword>
<feature type="binding site" evidence="11">
    <location>
        <position position="137"/>
    </location>
    <ligand>
        <name>Zn(2+)</name>
        <dbReference type="ChEBI" id="CHEBI:29105"/>
        <note>catalytic</note>
    </ligand>
</feature>
<dbReference type="PANTHER" id="PTHR11458:SF0">
    <property type="entry name" value="DELTA-AMINOLEVULINIC ACID DEHYDRATASE"/>
    <property type="match status" value="1"/>
</dbReference>
<dbReference type="InterPro" id="IPR001731">
    <property type="entry name" value="ALAD"/>
</dbReference>
<comment type="caution">
    <text evidence="15">The sequence shown here is derived from an EMBL/GenBank/DDBJ whole genome shotgun (WGS) entry which is preliminary data.</text>
</comment>
<gene>
    <name evidence="15" type="primary">hemB</name>
    <name evidence="15" type="ORF">Mlute_00509</name>
</gene>
<evidence type="ECO:0000256" key="4">
    <source>
        <dbReference type="ARBA" id="ARBA00020771"/>
    </source>
</evidence>
<dbReference type="PROSITE" id="PS00169">
    <property type="entry name" value="D_ALA_DEHYDRATASE"/>
    <property type="match status" value="1"/>
</dbReference>
<comment type="subunit">
    <text evidence="13">Homooctamer.</text>
</comment>
<dbReference type="InterPro" id="IPR013785">
    <property type="entry name" value="Aldolase_TIM"/>
</dbReference>
<evidence type="ECO:0000313" key="15">
    <source>
        <dbReference type="EMBL" id="RIH88901.1"/>
    </source>
</evidence>
<feature type="binding site" evidence="10">
    <location>
        <position position="295"/>
    </location>
    <ligand>
        <name>5-aminolevulinate</name>
        <dbReference type="ChEBI" id="CHEBI:356416"/>
        <label>2</label>
    </ligand>
</feature>
<feature type="binding site" evidence="10">
    <location>
        <position position="226"/>
    </location>
    <ligand>
        <name>5-aminolevulinate</name>
        <dbReference type="ChEBI" id="CHEBI:356416"/>
        <label>1</label>
    </ligand>
</feature>
<evidence type="ECO:0000256" key="14">
    <source>
        <dbReference type="RuleBase" id="RU004161"/>
    </source>
</evidence>
<dbReference type="GO" id="GO:0008270">
    <property type="term" value="F:zinc ion binding"/>
    <property type="evidence" value="ECO:0007669"/>
    <property type="project" value="TreeGrafter"/>
</dbReference>
<keyword evidence="7 13" id="KW-0627">Porphyrin biosynthesis</keyword>
<feature type="binding site" evidence="10">
    <location>
        <position position="238"/>
    </location>
    <ligand>
        <name>5-aminolevulinate</name>
        <dbReference type="ChEBI" id="CHEBI:356416"/>
        <label>1</label>
    </ligand>
</feature>
<dbReference type="GO" id="GO:0005829">
    <property type="term" value="C:cytosol"/>
    <property type="evidence" value="ECO:0007669"/>
    <property type="project" value="TreeGrafter"/>
</dbReference>
<dbReference type="PRINTS" id="PR00144">
    <property type="entry name" value="DALDHYDRTASE"/>
</dbReference>
<evidence type="ECO:0000256" key="3">
    <source>
        <dbReference type="ARBA" id="ARBA00012053"/>
    </source>
</evidence>
<sequence length="345" mass="37705">MLDLKEPKTLPLDAPFRLTQRPRRLRATAALRESVAETHLRPTDFIAPFFVLPGRGPSEAIPALPGVYRHSVEGFLREAERALRLGVRSWLLFGVMPEEAKDPLGQSSADPEGPVPQAVRAARRAFGEEAVIYTDVCLCAHTSHGHCGVLKETPRGLRIDNDRSLRQLAAMALVHAEAGADFVAPSDMMDGRVGYIRRVLDEAGFIEVGVLSYAVKYASAFYGPFREAAKSAPSFGDRASYQMDVRNAREALREAALDEAEGADMLMVKPALAYLDILARLRPSTPLPLVAYNVSGEYAMLKAAAQAGVLDEARAVRETLWAIKRAGADLIVSYHALEALEQGWL</sequence>
<dbReference type="Gene3D" id="3.20.20.70">
    <property type="entry name" value="Aldolase class I"/>
    <property type="match status" value="1"/>
</dbReference>
<feature type="binding site" evidence="11">
    <location>
        <position position="139"/>
    </location>
    <ligand>
        <name>Zn(2+)</name>
        <dbReference type="ChEBI" id="CHEBI:29105"/>
        <note>catalytic</note>
    </ligand>
</feature>
<name>A0A399F2Q7_9DEIN</name>
<proteinExistence type="inferred from homology"/>
<dbReference type="Pfam" id="PF00490">
    <property type="entry name" value="ALAD"/>
    <property type="match status" value="1"/>
</dbReference>
<keyword evidence="5" id="KW-0350">Heme biosynthesis</keyword>
<evidence type="ECO:0000256" key="7">
    <source>
        <dbReference type="ARBA" id="ARBA00023244"/>
    </source>
</evidence>
<organism evidence="15 16">
    <name type="scientific">Meiothermus luteus</name>
    <dbReference type="NCBI Taxonomy" id="2026184"/>
    <lineage>
        <taxon>Bacteria</taxon>
        <taxon>Thermotogati</taxon>
        <taxon>Deinococcota</taxon>
        <taxon>Deinococci</taxon>
        <taxon>Thermales</taxon>
        <taxon>Thermaceae</taxon>
        <taxon>Meiothermus</taxon>
    </lineage>
</organism>
<dbReference type="UniPathway" id="UPA00251">
    <property type="reaction ID" value="UER00318"/>
</dbReference>
<evidence type="ECO:0000256" key="2">
    <source>
        <dbReference type="ARBA" id="ARBA00008055"/>
    </source>
</evidence>
<reference evidence="15 16" key="1">
    <citation type="submission" date="2018-08" db="EMBL/GenBank/DDBJ databases">
        <title>Meiothermus luteus KCTC 52599 genome sequencing project.</title>
        <authorList>
            <person name="Da Costa M.S."/>
            <person name="Albuquerque L."/>
            <person name="Raposo P."/>
            <person name="Froufe H.J.C."/>
            <person name="Barroso C.S."/>
            <person name="Egas C."/>
        </authorList>
    </citation>
    <scope>NUCLEOTIDE SEQUENCE [LARGE SCALE GENOMIC DNA]</scope>
    <source>
        <strain evidence="15 16">KCTC 52599</strain>
    </source>
</reference>
<feature type="binding site" evidence="10">
    <location>
        <position position="334"/>
    </location>
    <ligand>
        <name>5-aminolevulinate</name>
        <dbReference type="ChEBI" id="CHEBI:356416"/>
        <label>2</label>
    </ligand>
</feature>
<keyword evidence="6 13" id="KW-0456">Lyase</keyword>
<comment type="pathway">
    <text evidence="1">Porphyrin-containing compound metabolism; protoporphyrin-IX biosynthesis; coproporphyrinogen-III from 5-aminolevulinate: step 1/4.</text>
</comment>
<keyword evidence="16" id="KW-1185">Reference proteome</keyword>
<dbReference type="FunFam" id="3.20.20.70:FF:000019">
    <property type="entry name" value="Delta-aminolevulinic acid dehydratase"/>
    <property type="match status" value="1"/>
</dbReference>
<evidence type="ECO:0000256" key="10">
    <source>
        <dbReference type="PIRSR" id="PIRSR001415-2"/>
    </source>
</evidence>
<dbReference type="RefSeq" id="WP_119359188.1">
    <property type="nucleotide sequence ID" value="NZ_QWKZ01000009.1"/>
</dbReference>
<dbReference type="SUPFAM" id="SSF51569">
    <property type="entry name" value="Aldolase"/>
    <property type="match status" value="1"/>
</dbReference>
<comment type="catalytic activity">
    <reaction evidence="8 13">
        <text>2 5-aminolevulinate = porphobilinogen + 2 H2O + H(+)</text>
        <dbReference type="Rhea" id="RHEA:24064"/>
        <dbReference type="ChEBI" id="CHEBI:15377"/>
        <dbReference type="ChEBI" id="CHEBI:15378"/>
        <dbReference type="ChEBI" id="CHEBI:58126"/>
        <dbReference type="ChEBI" id="CHEBI:356416"/>
        <dbReference type="EC" id="4.2.1.24"/>
    </reaction>
</comment>
<dbReference type="InterPro" id="IPR030656">
    <property type="entry name" value="ALAD_AS"/>
</dbReference>
<dbReference type="PIRSF" id="PIRSF001415">
    <property type="entry name" value="Porphbilin_synth"/>
    <property type="match status" value="1"/>
</dbReference>
<keyword evidence="12" id="KW-0460">Magnesium</keyword>
<keyword evidence="11" id="KW-0862">Zinc</keyword>
<dbReference type="GO" id="GO:0004655">
    <property type="term" value="F:porphobilinogen synthase activity"/>
    <property type="evidence" value="ECO:0007669"/>
    <property type="project" value="UniProtKB-EC"/>
</dbReference>
<comment type="similarity">
    <text evidence="2 14">Belongs to the ALAD family.</text>
</comment>
<accession>A0A399F2Q7</accession>
<feature type="binding site" evidence="11">
    <location>
        <position position="147"/>
    </location>
    <ligand>
        <name>Zn(2+)</name>
        <dbReference type="ChEBI" id="CHEBI:29105"/>
        <note>catalytic</note>
    </ligand>
</feature>
<dbReference type="CDD" id="cd00384">
    <property type="entry name" value="ALAD_PBGS"/>
    <property type="match status" value="1"/>
</dbReference>
<evidence type="ECO:0000256" key="6">
    <source>
        <dbReference type="ARBA" id="ARBA00023239"/>
    </source>
</evidence>
<dbReference type="EC" id="4.2.1.24" evidence="3 13"/>
<dbReference type="NCBIfam" id="NF006762">
    <property type="entry name" value="PRK09283.1"/>
    <property type="match status" value="1"/>
</dbReference>
<dbReference type="GO" id="GO:0006782">
    <property type="term" value="P:protoporphyrinogen IX biosynthetic process"/>
    <property type="evidence" value="ECO:0007669"/>
    <property type="project" value="UniProtKB-UniPathway"/>
</dbReference>
<feature type="active site" description="Schiff-base intermediate with substrate" evidence="9">
    <location>
        <position position="269"/>
    </location>
</feature>
<evidence type="ECO:0000256" key="13">
    <source>
        <dbReference type="RuleBase" id="RU000515"/>
    </source>
</evidence>
<evidence type="ECO:0000256" key="1">
    <source>
        <dbReference type="ARBA" id="ARBA00004694"/>
    </source>
</evidence>
<evidence type="ECO:0000256" key="12">
    <source>
        <dbReference type="PIRSR" id="PIRSR001415-5"/>
    </source>
</evidence>
<protein>
    <recommendedName>
        <fullName evidence="4 13">Delta-aminolevulinic acid dehydratase</fullName>
        <ecNumber evidence="3 13">4.2.1.24</ecNumber>
    </recommendedName>
</protein>
<evidence type="ECO:0000256" key="5">
    <source>
        <dbReference type="ARBA" id="ARBA00023133"/>
    </source>
</evidence>
<evidence type="ECO:0000256" key="11">
    <source>
        <dbReference type="PIRSR" id="PIRSR001415-3"/>
    </source>
</evidence>
<evidence type="ECO:0000256" key="8">
    <source>
        <dbReference type="ARBA" id="ARBA00047651"/>
    </source>
</evidence>